<feature type="compositionally biased region" description="Basic and acidic residues" evidence="1">
    <location>
        <begin position="1"/>
        <end position="13"/>
    </location>
</feature>
<dbReference type="PANTHER" id="PTHR30157:SF0">
    <property type="entry name" value="NADPH-DEPENDENT FERRIC-CHELATE REDUCTASE"/>
    <property type="match status" value="1"/>
</dbReference>
<evidence type="ECO:0000313" key="4">
    <source>
        <dbReference type="Proteomes" id="UP000604475"/>
    </source>
</evidence>
<dbReference type="SUPFAM" id="SSF63380">
    <property type="entry name" value="Riboflavin synthase domain-like"/>
    <property type="match status" value="1"/>
</dbReference>
<keyword evidence="4" id="KW-1185">Reference proteome</keyword>
<feature type="region of interest" description="Disordered" evidence="1">
    <location>
        <begin position="1"/>
        <end position="28"/>
    </location>
</feature>
<dbReference type="CDD" id="cd06193">
    <property type="entry name" value="siderophore_interacting"/>
    <property type="match status" value="1"/>
</dbReference>
<dbReference type="AlphaFoldDB" id="A0A937UUD3"/>
<dbReference type="Gene3D" id="2.40.30.10">
    <property type="entry name" value="Translation factors"/>
    <property type="match status" value="1"/>
</dbReference>
<dbReference type="Proteomes" id="UP000604475">
    <property type="component" value="Unassembled WGS sequence"/>
</dbReference>
<sequence length="281" mass="30194">MNDDTAKAREFSGRGRPGGGGRRRQPPQLVEVVSASRITPRLVSVRVEGGDLSSFGTAAPTSHIKLFLPVEGQEAPALPIVTPEGRVWPTDAPRPIVRTYTARRFDADADAGTLEIQFVLHGEGPASRWAERARNGDKIAVAGPGGRFSSDLAARRWWIAGDESALPAVGALLEALPASAVAEVHLEVAGPEDEIPLMSAARVATTWHHRREPEAWGAELADASVKAEIGGAQVWVACEASAMRLIRRSLLERGVPGISMVTRGYWRRGVADHPDHDYGED</sequence>
<dbReference type="Pfam" id="PF08021">
    <property type="entry name" value="FAD_binding_9"/>
    <property type="match status" value="1"/>
</dbReference>
<dbReference type="PROSITE" id="PS51384">
    <property type="entry name" value="FAD_FR"/>
    <property type="match status" value="1"/>
</dbReference>
<gene>
    <name evidence="3" type="ORF">I7412_28435</name>
</gene>
<organism evidence="3 4">
    <name type="scientific">Frankia nepalensis</name>
    <dbReference type="NCBI Taxonomy" id="1836974"/>
    <lineage>
        <taxon>Bacteria</taxon>
        <taxon>Bacillati</taxon>
        <taxon>Actinomycetota</taxon>
        <taxon>Actinomycetes</taxon>
        <taxon>Frankiales</taxon>
        <taxon>Frankiaceae</taxon>
        <taxon>Frankia</taxon>
    </lineage>
</organism>
<dbReference type="Pfam" id="PF04954">
    <property type="entry name" value="SIP"/>
    <property type="match status" value="1"/>
</dbReference>
<dbReference type="GO" id="GO:0016491">
    <property type="term" value="F:oxidoreductase activity"/>
    <property type="evidence" value="ECO:0007669"/>
    <property type="project" value="InterPro"/>
</dbReference>
<dbReference type="InterPro" id="IPR007037">
    <property type="entry name" value="SIP_rossman_dom"/>
</dbReference>
<evidence type="ECO:0000256" key="1">
    <source>
        <dbReference type="SAM" id="MobiDB-lite"/>
    </source>
</evidence>
<dbReference type="EMBL" id="JAEACQ010000258">
    <property type="protein sequence ID" value="MBL7631021.1"/>
    <property type="molecule type" value="Genomic_DNA"/>
</dbReference>
<dbReference type="InterPro" id="IPR039374">
    <property type="entry name" value="SIP_fam"/>
</dbReference>
<reference evidence="3" key="1">
    <citation type="submission" date="2020-12" db="EMBL/GenBank/DDBJ databases">
        <title>Genomic characterization of non-nitrogen-fixing Frankia strains.</title>
        <authorList>
            <person name="Carlos-Shanley C."/>
            <person name="Guerra T."/>
            <person name="Hahn D."/>
        </authorList>
    </citation>
    <scope>NUCLEOTIDE SEQUENCE</scope>
    <source>
        <strain evidence="3">CN6</strain>
    </source>
</reference>
<dbReference type="RefSeq" id="WP_203000704.1">
    <property type="nucleotide sequence ID" value="NZ_JADWYU010000117.1"/>
</dbReference>
<dbReference type="InterPro" id="IPR017927">
    <property type="entry name" value="FAD-bd_FR_type"/>
</dbReference>
<dbReference type="InterPro" id="IPR013113">
    <property type="entry name" value="SIP_FAD-bd"/>
</dbReference>
<feature type="domain" description="FAD-binding FR-type" evidence="2">
    <location>
        <begin position="25"/>
        <end position="151"/>
    </location>
</feature>
<dbReference type="InterPro" id="IPR039261">
    <property type="entry name" value="FNR_nucleotide-bd"/>
</dbReference>
<dbReference type="Gene3D" id="3.40.50.80">
    <property type="entry name" value="Nucleotide-binding domain of ferredoxin-NADP reductase (FNR) module"/>
    <property type="match status" value="1"/>
</dbReference>
<protein>
    <submittedName>
        <fullName evidence="3">Siderophore-interacting protein</fullName>
    </submittedName>
</protein>
<comment type="caution">
    <text evidence="3">The sequence shown here is derived from an EMBL/GenBank/DDBJ whole genome shotgun (WGS) entry which is preliminary data.</text>
</comment>
<name>A0A937UUD3_9ACTN</name>
<dbReference type="PANTHER" id="PTHR30157">
    <property type="entry name" value="FERRIC REDUCTASE, NADPH-DEPENDENT"/>
    <property type="match status" value="1"/>
</dbReference>
<evidence type="ECO:0000313" key="3">
    <source>
        <dbReference type="EMBL" id="MBL7631021.1"/>
    </source>
</evidence>
<proteinExistence type="predicted"/>
<dbReference type="InterPro" id="IPR017938">
    <property type="entry name" value="Riboflavin_synthase-like_b-brl"/>
</dbReference>
<accession>A0A937UUD3</accession>
<evidence type="ECO:0000259" key="2">
    <source>
        <dbReference type="PROSITE" id="PS51384"/>
    </source>
</evidence>